<dbReference type="InterPro" id="IPR009057">
    <property type="entry name" value="Homeodomain-like_sf"/>
</dbReference>
<dbReference type="Pfam" id="PF16859">
    <property type="entry name" value="TetR_C_11"/>
    <property type="match status" value="1"/>
</dbReference>
<dbReference type="EMBL" id="CP003788">
    <property type="protein sequence ID" value="AFR09153.1"/>
    <property type="molecule type" value="Genomic_DNA"/>
</dbReference>
<evidence type="ECO:0000256" key="3">
    <source>
        <dbReference type="ARBA" id="ARBA00023163"/>
    </source>
</evidence>
<dbReference type="PROSITE" id="PS50977">
    <property type="entry name" value="HTH_TETR_2"/>
    <property type="match status" value="1"/>
</dbReference>
<feature type="DNA-binding region" description="H-T-H motif" evidence="4">
    <location>
        <begin position="44"/>
        <end position="63"/>
    </location>
</feature>
<dbReference type="Gene3D" id="1.10.10.60">
    <property type="entry name" value="Homeodomain-like"/>
    <property type="match status" value="1"/>
</dbReference>
<dbReference type="OrthoDB" id="9796019at2"/>
<keyword evidence="1" id="KW-0805">Transcription regulation</keyword>
<dbReference type="PANTHER" id="PTHR30055:SF148">
    <property type="entry name" value="TETR-FAMILY TRANSCRIPTIONAL REGULATOR"/>
    <property type="match status" value="1"/>
</dbReference>
<feature type="domain" description="HTH tetR-type" evidence="5">
    <location>
        <begin position="21"/>
        <end position="81"/>
    </location>
</feature>
<accession>J7L6A7</accession>
<dbReference type="SUPFAM" id="SSF48498">
    <property type="entry name" value="Tetracyclin repressor-like, C-terminal domain"/>
    <property type="match status" value="1"/>
</dbReference>
<reference evidence="7" key="2">
    <citation type="submission" date="2012-08" db="EMBL/GenBank/DDBJ databases">
        <title>Whole-genome sequence of Nocardiopsis alba strain ATCC BAA-2165 associated with honeybees.</title>
        <authorList>
            <person name="Qiao J."/>
            <person name="Chen L."/>
            <person name="Li Y."/>
            <person name="Wang J."/>
            <person name="Zhang W."/>
            <person name="Chen S."/>
        </authorList>
    </citation>
    <scope>NUCLEOTIDE SEQUENCE [LARGE SCALE GENOMIC DNA]</scope>
    <source>
        <strain evidence="7">ATCC BAA-2165 / BE74</strain>
    </source>
</reference>
<organism evidence="6 7">
    <name type="scientific">Nocardiopsis alba (strain ATCC BAA-2165 / BE74)</name>
    <dbReference type="NCBI Taxonomy" id="1205910"/>
    <lineage>
        <taxon>Bacteria</taxon>
        <taxon>Bacillati</taxon>
        <taxon>Actinomycetota</taxon>
        <taxon>Actinomycetes</taxon>
        <taxon>Streptosporangiales</taxon>
        <taxon>Nocardiopsidaceae</taxon>
        <taxon>Nocardiopsis</taxon>
    </lineage>
</organism>
<dbReference type="InterPro" id="IPR036271">
    <property type="entry name" value="Tet_transcr_reg_TetR-rel_C_sf"/>
</dbReference>
<evidence type="ECO:0000256" key="1">
    <source>
        <dbReference type="ARBA" id="ARBA00023015"/>
    </source>
</evidence>
<dbReference type="RefSeq" id="WP_014911610.1">
    <property type="nucleotide sequence ID" value="NC_018524.1"/>
</dbReference>
<dbReference type="AlphaFoldDB" id="J7L6A7"/>
<dbReference type="KEGG" id="nal:B005_3059"/>
<dbReference type="PATRIC" id="fig|1205910.3.peg.2888"/>
<protein>
    <submittedName>
        <fullName evidence="6">Bacterial regulatory s, tetR family protein</fullName>
    </submittedName>
</protein>
<keyword evidence="2 4" id="KW-0238">DNA-binding</keyword>
<evidence type="ECO:0000313" key="6">
    <source>
        <dbReference type="EMBL" id="AFR09153.1"/>
    </source>
</evidence>
<evidence type="ECO:0000256" key="4">
    <source>
        <dbReference type="PROSITE-ProRule" id="PRU00335"/>
    </source>
</evidence>
<keyword evidence="3" id="KW-0804">Transcription</keyword>
<gene>
    <name evidence="6" type="ordered locus">B005_3059</name>
</gene>
<evidence type="ECO:0000256" key="2">
    <source>
        <dbReference type="ARBA" id="ARBA00023125"/>
    </source>
</evidence>
<dbReference type="SUPFAM" id="SSF46689">
    <property type="entry name" value="Homeodomain-like"/>
    <property type="match status" value="1"/>
</dbReference>
<dbReference type="InterPro" id="IPR050109">
    <property type="entry name" value="HTH-type_TetR-like_transc_reg"/>
</dbReference>
<dbReference type="GO" id="GO:0000976">
    <property type="term" value="F:transcription cis-regulatory region binding"/>
    <property type="evidence" value="ECO:0007669"/>
    <property type="project" value="TreeGrafter"/>
</dbReference>
<proteinExistence type="predicted"/>
<dbReference type="Gene3D" id="1.10.357.10">
    <property type="entry name" value="Tetracycline Repressor, domain 2"/>
    <property type="match status" value="1"/>
</dbReference>
<name>J7L6A7_NOCAA</name>
<dbReference type="PANTHER" id="PTHR30055">
    <property type="entry name" value="HTH-TYPE TRANSCRIPTIONAL REGULATOR RUTR"/>
    <property type="match status" value="1"/>
</dbReference>
<dbReference type="InterPro" id="IPR001647">
    <property type="entry name" value="HTH_TetR"/>
</dbReference>
<dbReference type="Proteomes" id="UP000003779">
    <property type="component" value="Chromosome"/>
</dbReference>
<dbReference type="GO" id="GO:0003700">
    <property type="term" value="F:DNA-binding transcription factor activity"/>
    <property type="evidence" value="ECO:0007669"/>
    <property type="project" value="TreeGrafter"/>
</dbReference>
<reference evidence="6 7" key="1">
    <citation type="journal article" date="2012" name="J. Bacteriol.">
        <title>Whole-Genome Sequence of Nocardiopsis alba Strain ATCC BAA-2165, Associated with Honeybees.</title>
        <authorList>
            <person name="Qiao J."/>
            <person name="Chen L."/>
            <person name="Li Y."/>
            <person name="Wang J."/>
            <person name="Zhang W."/>
            <person name="Chen S."/>
        </authorList>
    </citation>
    <scope>NUCLEOTIDE SEQUENCE [LARGE SCALE GENOMIC DNA]</scope>
    <source>
        <strain evidence="7">ATCC BAA-2165 / BE74</strain>
    </source>
</reference>
<sequence length="217" mass="23173">MSGEAKTKDPAIVRRPGGRSARVRAAVYAAVLEELVETGYSRMTIESVAARADVHKTTVYRRWENIDALLTEAIRDSASTPVVPEDTGSLRGDLIAYASELVAVLSGRAGRIIAAALSSDAASVEGVQEIKAMIFETRLPLSTRIVARGIERGEVPEGTDAHEVIDFLTAPLYFRLIVSGGPLDERLARTTGAATAAAVEAGAFRGDDRQADPDRPR</sequence>
<dbReference type="STRING" id="1205910.B005_3059"/>
<evidence type="ECO:0000313" key="7">
    <source>
        <dbReference type="Proteomes" id="UP000003779"/>
    </source>
</evidence>
<dbReference type="HOGENOM" id="CLU_069356_25_2_11"/>
<evidence type="ECO:0000259" key="5">
    <source>
        <dbReference type="PROSITE" id="PS50977"/>
    </source>
</evidence>
<dbReference type="eggNOG" id="COG1309">
    <property type="taxonomic scope" value="Bacteria"/>
</dbReference>
<dbReference type="Pfam" id="PF00440">
    <property type="entry name" value="TetR_N"/>
    <property type="match status" value="1"/>
</dbReference>
<dbReference type="InterPro" id="IPR011075">
    <property type="entry name" value="TetR_C"/>
</dbReference>